<evidence type="ECO:0000313" key="11">
    <source>
        <dbReference type="EMBL" id="NVO78228.1"/>
    </source>
</evidence>
<evidence type="ECO:0000256" key="5">
    <source>
        <dbReference type="ARBA" id="ARBA00023136"/>
    </source>
</evidence>
<keyword evidence="3 9" id="KW-0812">Transmembrane</keyword>
<proteinExistence type="inferred from homology"/>
<evidence type="ECO:0000256" key="6">
    <source>
        <dbReference type="ARBA" id="ARBA00023186"/>
    </source>
</evidence>
<reference evidence="11 12" key="1">
    <citation type="submission" date="2020-06" db="EMBL/GenBank/DDBJ databases">
        <authorList>
            <person name="Qiu C."/>
            <person name="Liu Z."/>
        </authorList>
    </citation>
    <scope>NUCLEOTIDE SEQUENCE [LARGE SCALE GENOMIC DNA]</scope>
    <source>
        <strain evidence="11 12">EM 1</strain>
    </source>
</reference>
<dbReference type="PIRSF" id="PIRSF006170">
    <property type="entry name" value="YfgM"/>
    <property type="match status" value="1"/>
</dbReference>
<evidence type="ECO:0000313" key="12">
    <source>
        <dbReference type="Proteomes" id="UP000588051"/>
    </source>
</evidence>
<dbReference type="PANTHER" id="PTHR38035">
    <property type="entry name" value="UPF0070 PROTEIN YFGM"/>
    <property type="match status" value="1"/>
</dbReference>
<comment type="subcellular location">
    <subcellularLocation>
        <location evidence="1">Cell membrane</location>
        <topology evidence="1">Single-pass type II membrane protein</topology>
    </subcellularLocation>
</comment>
<feature type="domain" description="Ancillary SecYEG translocon subunit/Cell division coordinator CpoB TPR" evidence="10">
    <location>
        <begin position="15"/>
        <end position="208"/>
    </location>
</feature>
<dbReference type="GO" id="GO:0044877">
    <property type="term" value="F:protein-containing complex binding"/>
    <property type="evidence" value="ECO:0007669"/>
    <property type="project" value="InterPro"/>
</dbReference>
<dbReference type="AlphaFoldDB" id="A0A850QG00"/>
<evidence type="ECO:0000256" key="4">
    <source>
        <dbReference type="ARBA" id="ARBA00022989"/>
    </source>
</evidence>
<evidence type="ECO:0000256" key="9">
    <source>
        <dbReference type="SAM" id="Phobius"/>
    </source>
</evidence>
<evidence type="ECO:0000256" key="3">
    <source>
        <dbReference type="ARBA" id="ARBA00022692"/>
    </source>
</evidence>
<organism evidence="11 12">
    <name type="scientific">Undibacterium oligocarboniphilum</name>
    <dbReference type="NCBI Taxonomy" id="666702"/>
    <lineage>
        <taxon>Bacteria</taxon>
        <taxon>Pseudomonadati</taxon>
        <taxon>Pseudomonadota</taxon>
        <taxon>Betaproteobacteria</taxon>
        <taxon>Burkholderiales</taxon>
        <taxon>Oxalobacteraceae</taxon>
        <taxon>Undibacterium</taxon>
    </lineage>
</organism>
<evidence type="ECO:0000256" key="2">
    <source>
        <dbReference type="ARBA" id="ARBA00022475"/>
    </source>
</evidence>
<gene>
    <name evidence="11" type="ORF">HV832_10325</name>
</gene>
<dbReference type="InterPro" id="IPR011990">
    <property type="entry name" value="TPR-like_helical_dom_sf"/>
</dbReference>
<dbReference type="Proteomes" id="UP000588051">
    <property type="component" value="Unassembled WGS sequence"/>
</dbReference>
<evidence type="ECO:0000256" key="7">
    <source>
        <dbReference type="ARBA" id="ARBA00024197"/>
    </source>
</evidence>
<keyword evidence="5 9" id="KW-0472">Membrane</keyword>
<dbReference type="GO" id="GO:0005886">
    <property type="term" value="C:plasma membrane"/>
    <property type="evidence" value="ECO:0007669"/>
    <property type="project" value="UniProtKB-SubCell"/>
</dbReference>
<protein>
    <recommendedName>
        <fullName evidence="8">Ancillary SecYEG translocon subunit</fullName>
    </recommendedName>
</protein>
<feature type="transmembrane region" description="Helical" evidence="9">
    <location>
        <begin position="21"/>
        <end position="39"/>
    </location>
</feature>
<accession>A0A850QG00</accession>
<dbReference type="PANTHER" id="PTHR38035:SF1">
    <property type="entry name" value="ANCILLARY SECYEG TRANSLOCON SUBUNIT"/>
    <property type="match status" value="1"/>
</dbReference>
<evidence type="ECO:0000259" key="10">
    <source>
        <dbReference type="Pfam" id="PF09976"/>
    </source>
</evidence>
<evidence type="ECO:0000256" key="8">
    <source>
        <dbReference type="ARBA" id="ARBA00024235"/>
    </source>
</evidence>
<dbReference type="Gene3D" id="1.25.40.10">
    <property type="entry name" value="Tetratricopeptide repeat domain"/>
    <property type="match status" value="1"/>
</dbReference>
<dbReference type="InterPro" id="IPR026039">
    <property type="entry name" value="YfgM"/>
</dbReference>
<dbReference type="Pfam" id="PF09976">
    <property type="entry name" value="TPR_21"/>
    <property type="match status" value="1"/>
</dbReference>
<evidence type="ECO:0000256" key="1">
    <source>
        <dbReference type="ARBA" id="ARBA00004401"/>
    </source>
</evidence>
<keyword evidence="2" id="KW-1003">Cell membrane</keyword>
<dbReference type="EMBL" id="JABXYJ010000005">
    <property type="protein sequence ID" value="NVO78228.1"/>
    <property type="molecule type" value="Genomic_DNA"/>
</dbReference>
<keyword evidence="4 9" id="KW-1133">Transmembrane helix</keyword>
<comment type="similarity">
    <text evidence="7">Belongs to the YfgM family.</text>
</comment>
<comment type="caution">
    <text evidence="11">The sequence shown here is derived from an EMBL/GenBank/DDBJ whole genome shotgun (WGS) entry which is preliminary data.</text>
</comment>
<keyword evidence="12" id="KW-1185">Reference proteome</keyword>
<keyword evidence="6" id="KW-0143">Chaperone</keyword>
<dbReference type="RefSeq" id="WP_176803754.1">
    <property type="nucleotide sequence ID" value="NZ_JABXYJ010000005.1"/>
</dbReference>
<name>A0A850QG00_9BURK</name>
<dbReference type="SUPFAM" id="SSF48452">
    <property type="entry name" value="TPR-like"/>
    <property type="match status" value="1"/>
</dbReference>
<dbReference type="InterPro" id="IPR018704">
    <property type="entry name" value="SecYEG/CpoB_TPR"/>
</dbReference>
<sequence length="216" mass="23924">MAYDLEEQEQLATLKAAWKQYGNLITWIVIIALAGYVAWSQWNNYQNNQAGQASQLYEELLKSVTDKDAPKILRTATDLKEKFPSTAYASMGAFVTAKAFFDSGDLKSAKSQLQWIIDSGKSEEYKVLAKLRLAGLLLDDKSYDDALKQLTGEFPAELQVQVEDRKGDVYVALGKVTEARKSYQAAIGKMTDKDPIKQLVQLKLDAIGGGIESASK</sequence>